<accession>A0A8S5UTT7</accession>
<proteinExistence type="predicted"/>
<sequence>MTKPNTYQCINGPVFIRSNPDDSAQVISVCRKGTVIVAERLEKGLRYFKNNVKDPILVNDVWIKTNRGYVRRVSMLGTKTYFEPHQASKQYPQADRTLKTNDVVMIKSGTTDAYNLPMEADAYEPNLQNVFVLDSSRTLALLGFPHGISKWVPVKNLVLVARGSQSSPNFTEENSELGN</sequence>
<protein>
    <submittedName>
        <fullName evidence="1">Uncharacterized protein</fullName>
    </submittedName>
</protein>
<evidence type="ECO:0000313" key="1">
    <source>
        <dbReference type="EMBL" id="DAF97836.1"/>
    </source>
</evidence>
<organism evidence="1">
    <name type="scientific">Myoviridae sp. ctYA416</name>
    <dbReference type="NCBI Taxonomy" id="2825125"/>
    <lineage>
        <taxon>Viruses</taxon>
        <taxon>Duplodnaviria</taxon>
        <taxon>Heunggongvirae</taxon>
        <taxon>Uroviricota</taxon>
        <taxon>Caudoviricetes</taxon>
    </lineage>
</organism>
<dbReference type="EMBL" id="BK016136">
    <property type="protein sequence ID" value="DAF97836.1"/>
    <property type="molecule type" value="Genomic_DNA"/>
</dbReference>
<name>A0A8S5UTT7_9CAUD</name>
<reference evidence="1" key="1">
    <citation type="journal article" date="2021" name="Proc. Natl. Acad. Sci. U.S.A.">
        <title>A Catalog of Tens of Thousands of Viruses from Human Metagenomes Reveals Hidden Associations with Chronic Diseases.</title>
        <authorList>
            <person name="Tisza M.J."/>
            <person name="Buck C.B."/>
        </authorList>
    </citation>
    <scope>NUCLEOTIDE SEQUENCE</scope>
    <source>
        <strain evidence="1">CtYA416</strain>
    </source>
</reference>